<dbReference type="EnsemblPlants" id="Pp3c16_11930V3.1">
    <property type="protein sequence ID" value="Pp3c16_11930V3.1"/>
    <property type="gene ID" value="Pp3c16_11930"/>
</dbReference>
<reference evidence="3 5" key="1">
    <citation type="journal article" date="2008" name="Science">
        <title>The Physcomitrella genome reveals evolutionary insights into the conquest of land by plants.</title>
        <authorList>
            <person name="Rensing S."/>
            <person name="Lang D."/>
            <person name="Zimmer A."/>
            <person name="Terry A."/>
            <person name="Salamov A."/>
            <person name="Shapiro H."/>
            <person name="Nishiyama T."/>
            <person name="Perroud P.-F."/>
            <person name="Lindquist E."/>
            <person name="Kamisugi Y."/>
            <person name="Tanahashi T."/>
            <person name="Sakakibara K."/>
            <person name="Fujita T."/>
            <person name="Oishi K."/>
            <person name="Shin-I T."/>
            <person name="Kuroki Y."/>
            <person name="Toyoda A."/>
            <person name="Suzuki Y."/>
            <person name="Hashimoto A."/>
            <person name="Yamaguchi K."/>
            <person name="Sugano A."/>
            <person name="Kohara Y."/>
            <person name="Fujiyama A."/>
            <person name="Anterola A."/>
            <person name="Aoki S."/>
            <person name="Ashton N."/>
            <person name="Barbazuk W.B."/>
            <person name="Barker E."/>
            <person name="Bennetzen J."/>
            <person name="Bezanilla M."/>
            <person name="Blankenship R."/>
            <person name="Cho S.H."/>
            <person name="Dutcher S."/>
            <person name="Estelle M."/>
            <person name="Fawcett J.A."/>
            <person name="Gundlach H."/>
            <person name="Hanada K."/>
            <person name="Heyl A."/>
            <person name="Hicks K.A."/>
            <person name="Hugh J."/>
            <person name="Lohr M."/>
            <person name="Mayer K."/>
            <person name="Melkozernov A."/>
            <person name="Murata T."/>
            <person name="Nelson D."/>
            <person name="Pils B."/>
            <person name="Prigge M."/>
            <person name="Reiss B."/>
            <person name="Renner T."/>
            <person name="Rombauts S."/>
            <person name="Rushton P."/>
            <person name="Sanderfoot A."/>
            <person name="Schween G."/>
            <person name="Shiu S.-H."/>
            <person name="Stueber K."/>
            <person name="Theodoulou F.L."/>
            <person name="Tu H."/>
            <person name="Van de Peer Y."/>
            <person name="Verrier P.J."/>
            <person name="Waters E."/>
            <person name="Wood A."/>
            <person name="Yang L."/>
            <person name="Cove D."/>
            <person name="Cuming A."/>
            <person name="Hasebe M."/>
            <person name="Lucas S."/>
            <person name="Mishler D.B."/>
            <person name="Reski R."/>
            <person name="Grigoriev I."/>
            <person name="Quatrano R.S."/>
            <person name="Boore J.L."/>
        </authorList>
    </citation>
    <scope>NUCLEOTIDE SEQUENCE [LARGE SCALE GENOMIC DNA]</scope>
    <source>
        <strain evidence="4 5">cv. Gransden 2004</strain>
    </source>
</reference>
<dbReference type="EMBL" id="ABEU02000016">
    <property type="protein sequence ID" value="PNR37731.1"/>
    <property type="molecule type" value="Genomic_DNA"/>
</dbReference>
<dbReference type="InterPro" id="IPR036249">
    <property type="entry name" value="Thioredoxin-like_sf"/>
</dbReference>
<dbReference type="FunCoup" id="A0A2K1J881">
    <property type="interactions" value="29"/>
</dbReference>
<dbReference type="Proteomes" id="UP000006727">
    <property type="component" value="Chromosome 16"/>
</dbReference>
<dbReference type="Gene3D" id="3.40.30.10">
    <property type="entry name" value="Glutaredoxin"/>
    <property type="match status" value="1"/>
</dbReference>
<feature type="region of interest" description="Disordered" evidence="1">
    <location>
        <begin position="52"/>
        <end position="79"/>
    </location>
</feature>
<accession>A0A2K1J881</accession>
<dbReference type="Pfam" id="PF00462">
    <property type="entry name" value="Glutaredoxin"/>
    <property type="match status" value="1"/>
</dbReference>
<protein>
    <recommendedName>
        <fullName evidence="2">Glutaredoxin domain-containing protein</fullName>
    </recommendedName>
</protein>
<dbReference type="PaxDb" id="3218-PP1S15_333V6.1"/>
<keyword evidence="5" id="KW-1185">Reference proteome</keyword>
<dbReference type="InParanoid" id="A0A2K1J881"/>
<dbReference type="SUPFAM" id="SSF52833">
    <property type="entry name" value="Thioredoxin-like"/>
    <property type="match status" value="1"/>
</dbReference>
<name>A0A2K1J881_PHYPA</name>
<reference evidence="3 5" key="2">
    <citation type="journal article" date="2018" name="Plant J.">
        <title>The Physcomitrella patens chromosome-scale assembly reveals moss genome structure and evolution.</title>
        <authorList>
            <person name="Lang D."/>
            <person name="Ullrich K.K."/>
            <person name="Murat F."/>
            <person name="Fuchs J."/>
            <person name="Jenkins J."/>
            <person name="Haas F.B."/>
            <person name="Piednoel M."/>
            <person name="Gundlach H."/>
            <person name="Van Bel M."/>
            <person name="Meyberg R."/>
            <person name="Vives C."/>
            <person name="Morata J."/>
            <person name="Symeonidi A."/>
            <person name="Hiss M."/>
            <person name="Muchero W."/>
            <person name="Kamisugi Y."/>
            <person name="Saleh O."/>
            <person name="Blanc G."/>
            <person name="Decker E.L."/>
            <person name="van Gessel N."/>
            <person name="Grimwood J."/>
            <person name="Hayes R.D."/>
            <person name="Graham S.W."/>
            <person name="Gunter L.E."/>
            <person name="McDaniel S.F."/>
            <person name="Hoernstein S.N.W."/>
            <person name="Larsson A."/>
            <person name="Li F.W."/>
            <person name="Perroud P.F."/>
            <person name="Phillips J."/>
            <person name="Ranjan P."/>
            <person name="Rokshar D.S."/>
            <person name="Rothfels C.J."/>
            <person name="Schneider L."/>
            <person name="Shu S."/>
            <person name="Stevenson D.W."/>
            <person name="Thummler F."/>
            <person name="Tillich M."/>
            <person name="Villarreal Aguilar J.C."/>
            <person name="Widiez T."/>
            <person name="Wong G.K."/>
            <person name="Wymore A."/>
            <person name="Zhang Y."/>
            <person name="Zimmer A.D."/>
            <person name="Quatrano R.S."/>
            <person name="Mayer K.F.X."/>
            <person name="Goodstein D."/>
            <person name="Casacuberta J.M."/>
            <person name="Vandepoele K."/>
            <person name="Reski R."/>
            <person name="Cuming A.C."/>
            <person name="Tuskan G.A."/>
            <person name="Maumus F."/>
            <person name="Salse J."/>
            <person name="Schmutz J."/>
            <person name="Rensing S.A."/>
        </authorList>
    </citation>
    <scope>NUCLEOTIDE SEQUENCE [LARGE SCALE GENOMIC DNA]</scope>
    <source>
        <strain evidence="4 5">cv. Gransden 2004</strain>
    </source>
</reference>
<feature type="compositionally biased region" description="Polar residues" evidence="1">
    <location>
        <begin position="176"/>
        <end position="191"/>
    </location>
</feature>
<dbReference type="InterPro" id="IPR002109">
    <property type="entry name" value="Glutaredoxin"/>
</dbReference>
<sequence>MGYRTLQAPFLEVPSQRQWSGVLCFASFLYLADHFRQFFWLSDGGFTMGCTTSRDRGISSGDKERFGSRRRLGKSNSYTPLRSSNPRDLHYDYHIVALTSSTYGLTKLLEAERMNEHMVPLTEENESGELQMLGYSKMRKSDSMSGRERAPKTWADMAMGCSRFKSEQIRKDQTDPKSSLLRQMEPSESSETEIVNTWELMEGLDDNAPLVSPLSTSTNSTKQNDMVSITEVPPGSIVKTLSRSRSASAVDGLRMLSKAGIVPDLFCTDSTSSITQFLTKQSFDYISRGSMDFSQRFSGPHSSADLPSGQVMGFPLQDSRCLRTVFPTIPNGEVTGSNLFDPDIIATFQDAMDKTAWDDDWCHIGSNEVQALSSIKTIDNHILMQWPSSKKNDFGYASGFHESTLADSRFGTFGSDRTSFAKVIPVGVEKPRLHVIVDSLWKYEEKCPPGGEHRVVLYLTSLRGIRQTFEDCQRLKMIFQSFPIWIDERDVSMHAEFRQELKSLFSEPAMVPRVFIKGHYIGGFDEVRRLHEDGELGELLQDLPAVPFKQACDGCGGVRFVPCPECNGGCKIITASNEVARCPNCNENGLIRCPVCF</sequence>
<dbReference type="Pfam" id="PF23733">
    <property type="entry name" value="GRXCR1-2_C"/>
    <property type="match status" value="1"/>
</dbReference>
<evidence type="ECO:0000313" key="5">
    <source>
        <dbReference type="Proteomes" id="UP000006727"/>
    </source>
</evidence>
<evidence type="ECO:0000256" key="1">
    <source>
        <dbReference type="SAM" id="MobiDB-lite"/>
    </source>
</evidence>
<dbReference type="Gramene" id="Pp3c16_11930V3.1">
    <property type="protein sequence ID" value="Pp3c16_11930V3.1"/>
    <property type="gene ID" value="Pp3c16_11930"/>
</dbReference>
<feature type="domain" description="Glutaredoxin" evidence="2">
    <location>
        <begin position="456"/>
        <end position="521"/>
    </location>
</feature>
<dbReference type="Gramene" id="Pp3c16_11930V3.2">
    <property type="protein sequence ID" value="Pp3c16_11930V3.2"/>
    <property type="gene ID" value="Pp3c16_11930"/>
</dbReference>
<evidence type="ECO:0000259" key="2">
    <source>
        <dbReference type="Pfam" id="PF00462"/>
    </source>
</evidence>
<evidence type="ECO:0000313" key="4">
    <source>
        <dbReference type="EnsemblPlants" id="Pp3c16_11930V3.1"/>
    </source>
</evidence>
<proteinExistence type="predicted"/>
<dbReference type="CDD" id="cd03031">
    <property type="entry name" value="GRX_GRX_like"/>
    <property type="match status" value="1"/>
</dbReference>
<dbReference type="AlphaFoldDB" id="A0A2K1J881"/>
<dbReference type="PANTHER" id="PTHR45669">
    <property type="entry name" value="GLUTAREDOXIN DOMAIN-CONTAINING CYSTEINE-RICH PROTEIN CG12206-RELATED"/>
    <property type="match status" value="1"/>
</dbReference>
<dbReference type="STRING" id="3218.A0A2K1J881"/>
<evidence type="ECO:0000313" key="3">
    <source>
        <dbReference type="EMBL" id="PNR37731.1"/>
    </source>
</evidence>
<reference evidence="4" key="3">
    <citation type="submission" date="2020-12" db="UniProtKB">
        <authorList>
            <consortium name="EnsemblPlants"/>
        </authorList>
    </citation>
    <scope>IDENTIFICATION</scope>
</reference>
<organism evidence="3">
    <name type="scientific">Physcomitrium patens</name>
    <name type="common">Spreading-leaved earth moss</name>
    <name type="synonym">Physcomitrella patens</name>
    <dbReference type="NCBI Taxonomy" id="3218"/>
    <lineage>
        <taxon>Eukaryota</taxon>
        <taxon>Viridiplantae</taxon>
        <taxon>Streptophyta</taxon>
        <taxon>Embryophyta</taxon>
        <taxon>Bryophyta</taxon>
        <taxon>Bryophytina</taxon>
        <taxon>Bryopsida</taxon>
        <taxon>Funariidae</taxon>
        <taxon>Funariales</taxon>
        <taxon>Funariaceae</taxon>
        <taxon>Physcomitrium</taxon>
    </lineage>
</organism>
<dbReference type="PANTHER" id="PTHR45669:SF22">
    <property type="entry name" value="GLUTAREDOXIN DOMAIN-CONTAINING CYSTEINE-RICH PROTEIN CG12206-RELATED"/>
    <property type="match status" value="1"/>
</dbReference>
<feature type="compositionally biased region" description="Basic and acidic residues" evidence="1">
    <location>
        <begin position="53"/>
        <end position="67"/>
    </location>
</feature>
<dbReference type="PROSITE" id="PS51354">
    <property type="entry name" value="GLUTAREDOXIN_2"/>
    <property type="match status" value="1"/>
</dbReference>
<feature type="region of interest" description="Disordered" evidence="1">
    <location>
        <begin position="168"/>
        <end position="191"/>
    </location>
</feature>
<gene>
    <name evidence="3" type="ORF">PHYPA_020840</name>
</gene>
<dbReference type="EnsemblPlants" id="Pp3c16_11930V3.2">
    <property type="protein sequence ID" value="Pp3c16_11930V3.2"/>
    <property type="gene ID" value="Pp3c16_11930"/>
</dbReference>